<dbReference type="InterPro" id="IPR054722">
    <property type="entry name" value="PolX-like_BBD"/>
</dbReference>
<dbReference type="Pfam" id="PF13976">
    <property type="entry name" value="gag_pre-integrs"/>
    <property type="match status" value="1"/>
</dbReference>
<dbReference type="Proteomes" id="UP000026915">
    <property type="component" value="Chromosome 10"/>
</dbReference>
<organism evidence="3 4">
    <name type="scientific">Theobroma cacao</name>
    <name type="common">Cacao</name>
    <name type="synonym">Cocoa</name>
    <dbReference type="NCBI Taxonomy" id="3641"/>
    <lineage>
        <taxon>Eukaryota</taxon>
        <taxon>Viridiplantae</taxon>
        <taxon>Streptophyta</taxon>
        <taxon>Embryophyta</taxon>
        <taxon>Tracheophyta</taxon>
        <taxon>Spermatophyta</taxon>
        <taxon>Magnoliopsida</taxon>
        <taxon>eudicotyledons</taxon>
        <taxon>Gunneridae</taxon>
        <taxon>Pentapetalae</taxon>
        <taxon>rosids</taxon>
        <taxon>malvids</taxon>
        <taxon>Malvales</taxon>
        <taxon>Malvaceae</taxon>
        <taxon>Byttnerioideae</taxon>
        <taxon>Theobroma</taxon>
    </lineage>
</organism>
<feature type="domain" description="GAG-pre-integrase" evidence="1">
    <location>
        <begin position="113"/>
        <end position="172"/>
    </location>
</feature>
<dbReference type="Pfam" id="PF22936">
    <property type="entry name" value="Pol_BBD"/>
    <property type="match status" value="1"/>
</dbReference>
<dbReference type="HOGENOM" id="CLU_001650_13_1_1"/>
<feature type="domain" description="Retrovirus-related Pol polyprotein from transposon TNT 1-94-like beta-barrel" evidence="2">
    <location>
        <begin position="6"/>
        <end position="85"/>
    </location>
</feature>
<sequence>MKKDLWLINNACSNHLTSDESQFTTLDRSYGSKVEIVDGSFLRILGKGTVAVETQQGKKFISNVYFVLDANQNLLSVGQLTQNNYDILFKDKFCTIFDPKGEEILTVEIRNKCYPIDWQQSDHAFFSCVNDSELWHNRFGHVNFSSLQTMVTKELVTGLPKIAKPDTVCKIC</sequence>
<dbReference type="eggNOG" id="KOG0017">
    <property type="taxonomic scope" value="Eukaryota"/>
</dbReference>
<dbReference type="AlphaFoldDB" id="A0A061FSS0"/>
<evidence type="ECO:0000259" key="2">
    <source>
        <dbReference type="Pfam" id="PF22936"/>
    </source>
</evidence>
<dbReference type="STRING" id="3641.A0A061FSS0"/>
<accession>A0A061FSS0</accession>
<dbReference type="InterPro" id="IPR025724">
    <property type="entry name" value="GAG-pre-integrase_dom"/>
</dbReference>
<reference evidence="3 4" key="1">
    <citation type="journal article" date="2013" name="Genome Biol.">
        <title>The genome sequence of the most widely cultivated cacao type and its use to identify candidate genes regulating pod color.</title>
        <authorList>
            <person name="Motamayor J.C."/>
            <person name="Mockaitis K."/>
            <person name="Schmutz J."/>
            <person name="Haiminen N."/>
            <person name="Iii D.L."/>
            <person name="Cornejo O."/>
            <person name="Findley S.D."/>
            <person name="Zheng P."/>
            <person name="Utro F."/>
            <person name="Royaert S."/>
            <person name="Saski C."/>
            <person name="Jenkins J."/>
            <person name="Podicheti R."/>
            <person name="Zhao M."/>
            <person name="Scheffler B.E."/>
            <person name="Stack J.C."/>
            <person name="Feltus F.A."/>
            <person name="Mustiga G.M."/>
            <person name="Amores F."/>
            <person name="Phillips W."/>
            <person name="Marelli J.P."/>
            <person name="May G.D."/>
            <person name="Shapiro H."/>
            <person name="Ma J."/>
            <person name="Bustamante C.D."/>
            <person name="Schnell R.J."/>
            <person name="Main D."/>
            <person name="Gilbert D."/>
            <person name="Parida L."/>
            <person name="Kuhn D.N."/>
        </authorList>
    </citation>
    <scope>NUCLEOTIDE SEQUENCE [LARGE SCALE GENOMIC DNA]</scope>
    <source>
        <strain evidence="4">cv. Matina 1-6</strain>
    </source>
</reference>
<name>A0A061FSS0_THECC</name>
<dbReference type="Gramene" id="EOY19983">
    <property type="protein sequence ID" value="EOY19983"/>
    <property type="gene ID" value="TCM_045387"/>
</dbReference>
<evidence type="ECO:0000313" key="3">
    <source>
        <dbReference type="EMBL" id="EOY19983.1"/>
    </source>
</evidence>
<evidence type="ECO:0000313" key="4">
    <source>
        <dbReference type="Proteomes" id="UP000026915"/>
    </source>
</evidence>
<protein>
    <submittedName>
        <fullName evidence="3">Uncharacterized protein</fullName>
    </submittedName>
</protein>
<evidence type="ECO:0000259" key="1">
    <source>
        <dbReference type="Pfam" id="PF13976"/>
    </source>
</evidence>
<dbReference type="InParanoid" id="A0A061FSS0"/>
<proteinExistence type="predicted"/>
<keyword evidence="4" id="KW-1185">Reference proteome</keyword>
<gene>
    <name evidence="3" type="ORF">TCM_045387</name>
</gene>
<dbReference type="OMA" id="NSIELWH"/>
<dbReference type="EMBL" id="CM001888">
    <property type="protein sequence ID" value="EOY19983.1"/>
    <property type="molecule type" value="Genomic_DNA"/>
</dbReference>